<dbReference type="Pfam" id="PF26080">
    <property type="entry name" value="CUB_animal"/>
    <property type="match status" value="1"/>
</dbReference>
<dbReference type="AlphaFoldDB" id="A0A226EKW6"/>
<gene>
    <name evidence="3" type="ORF">Fcan01_07431</name>
</gene>
<name>A0A226EKW6_FOLCA</name>
<dbReference type="EMBL" id="LNIX01000003">
    <property type="protein sequence ID" value="OXA57226.1"/>
    <property type="molecule type" value="Genomic_DNA"/>
</dbReference>
<comment type="caution">
    <text evidence="3">The sequence shown here is derived from an EMBL/GenBank/DDBJ whole genome shotgun (WGS) entry which is preliminary data.</text>
</comment>
<evidence type="ECO:0000256" key="1">
    <source>
        <dbReference type="SAM" id="Phobius"/>
    </source>
</evidence>
<proteinExistence type="predicted"/>
<dbReference type="PANTHER" id="PTHR33236">
    <property type="entry name" value="INTRAFLAGELLAR TRANSPORT PROTEIN 122 FAMILY PROTEIN-RELATED"/>
    <property type="match status" value="1"/>
</dbReference>
<evidence type="ECO:0000313" key="4">
    <source>
        <dbReference type="Proteomes" id="UP000198287"/>
    </source>
</evidence>
<dbReference type="OMA" id="IQYNACP"/>
<accession>A0A226EKW6</accession>
<keyword evidence="1" id="KW-0472">Membrane</keyword>
<feature type="transmembrane region" description="Helical" evidence="1">
    <location>
        <begin position="6"/>
        <end position="23"/>
    </location>
</feature>
<reference evidence="3 4" key="1">
    <citation type="submission" date="2015-12" db="EMBL/GenBank/DDBJ databases">
        <title>The genome of Folsomia candida.</title>
        <authorList>
            <person name="Faddeeva A."/>
            <person name="Derks M.F."/>
            <person name="Anvar Y."/>
            <person name="Smit S."/>
            <person name="Van Straalen N."/>
            <person name="Roelofs D."/>
        </authorList>
    </citation>
    <scope>NUCLEOTIDE SEQUENCE [LARGE SCALE GENOMIC DNA]</scope>
    <source>
        <strain evidence="3 4">VU population</strain>
        <tissue evidence="3">Whole body</tissue>
    </source>
</reference>
<keyword evidence="1" id="KW-0812">Transmembrane</keyword>
<evidence type="ECO:0000259" key="2">
    <source>
        <dbReference type="Pfam" id="PF26080"/>
    </source>
</evidence>
<keyword evidence="1" id="KW-1133">Transmembrane helix</keyword>
<protein>
    <recommendedName>
        <fullName evidence="2">CUB domain-containing protein</fullName>
    </recommendedName>
</protein>
<dbReference type="STRING" id="158441.A0A226EKW6"/>
<dbReference type="OrthoDB" id="2105077at2759"/>
<feature type="domain" description="CUB" evidence="2">
    <location>
        <begin position="301"/>
        <end position="468"/>
    </location>
</feature>
<organism evidence="3 4">
    <name type="scientific">Folsomia candida</name>
    <name type="common">Springtail</name>
    <dbReference type="NCBI Taxonomy" id="158441"/>
    <lineage>
        <taxon>Eukaryota</taxon>
        <taxon>Metazoa</taxon>
        <taxon>Ecdysozoa</taxon>
        <taxon>Arthropoda</taxon>
        <taxon>Hexapoda</taxon>
        <taxon>Collembola</taxon>
        <taxon>Entomobryomorpha</taxon>
        <taxon>Isotomoidea</taxon>
        <taxon>Isotomidae</taxon>
        <taxon>Proisotominae</taxon>
        <taxon>Folsomia</taxon>
    </lineage>
</organism>
<keyword evidence="4" id="KW-1185">Reference proteome</keyword>
<evidence type="ECO:0000313" key="3">
    <source>
        <dbReference type="EMBL" id="OXA57226.1"/>
    </source>
</evidence>
<dbReference type="PANTHER" id="PTHR33236:SF6">
    <property type="entry name" value="CUB DOMAIN-CONTAINING PROTEIN"/>
    <property type="match status" value="1"/>
</dbReference>
<sequence>MACKTWVVGFILVYFIILIHLSLKTEASQISGRSNSVSFHSRWKRQLPFLSSWFGGSHSTSKPELKRSRYQQQNHYTRKNSRNSYVLSKYDKLPSYHQNQSSNSHENQVAERDPRFLSLFSVIKFGNAECLSASGDNGTCYPQAECHRRGGAANGRCAKGYGTCCVFSKTCGASTNQNCTYFTHNGNNQNSQSGFDGTGSCQLTMYKCAPDVCQLRLEFDSFNIAPPNTNGICQNDQFIVSGSTTAIPIVCGVNTGNHMYVDVGVDNSPVTLSMVTSGPAYSRSWKIKIIQVRCTDLGKSPEGCLQFYRGVSGMIRSYNFDFASGQQLSNQDYTSCIRVERNFCGIRYTACNDNAQFGSLQATAANQRTRSFFLNGQGVSTIGTLVGANSCSTDWITIPCATNTGRTTQAGGTVCQDRICGDVFNSEAGQNPSSVYSYVKPFRIHYHTDSNETNDVGNRGFCLNFIQQPCSSI</sequence>
<dbReference type="Proteomes" id="UP000198287">
    <property type="component" value="Unassembled WGS sequence"/>
</dbReference>
<dbReference type="InterPro" id="IPR058698">
    <property type="entry name" value="CUB_metazoa"/>
</dbReference>